<dbReference type="Pfam" id="PF12796">
    <property type="entry name" value="Ank_2"/>
    <property type="match status" value="1"/>
</dbReference>
<evidence type="ECO:0000256" key="1">
    <source>
        <dbReference type="ARBA" id="ARBA00022737"/>
    </source>
</evidence>
<feature type="compositionally biased region" description="Polar residues" evidence="3">
    <location>
        <begin position="909"/>
        <end position="918"/>
    </location>
</feature>
<dbReference type="SUPFAM" id="SSF48403">
    <property type="entry name" value="Ankyrin repeat"/>
    <property type="match status" value="1"/>
</dbReference>
<dbReference type="VEuPathDB" id="CryptoDB:Cvel_18922"/>
<dbReference type="PANTHER" id="PTHR24198">
    <property type="entry name" value="ANKYRIN REPEAT AND PROTEIN KINASE DOMAIN-CONTAINING PROTEIN"/>
    <property type="match status" value="1"/>
</dbReference>
<dbReference type="PANTHER" id="PTHR24198:SF165">
    <property type="entry name" value="ANKYRIN REPEAT-CONTAINING PROTEIN-RELATED"/>
    <property type="match status" value="1"/>
</dbReference>
<gene>
    <name evidence="4" type="ORF">Cvel_18922</name>
</gene>
<dbReference type="PhylomeDB" id="A0A0G4FVQ6"/>
<dbReference type="SMART" id="SM00248">
    <property type="entry name" value="ANK"/>
    <property type="match status" value="7"/>
</dbReference>
<sequence>MATSVLAVVVKSGIFDLRGFWKLSSLSKTLLSQRDDTSVFGLGSVCQGFSSVSGRESVWRFLDGCFERDDVRALQQVLDLPGVSGRYPLLLRRALEKSLGASACVDFLLETEKSCRGPPDLSYDRLPLLGKDKWAQMVDRGCVRPEWWFEVEDQMDTTHLDLLSGLIHHNMFEVAEMVLAVGVRVDLCAWRQTFDDEDGDSEELEQDLHPECGWTPLQALSTARSAREASLYFAVLQRHRRKTGVSIGRFQVRRSEWRVLTPPEEAILLRDGLPAREYTAFGLACLYGDAEVVGVLVEVNEREGTEGIDPFLVCVGAQALGYRDATVLDLGWAQILEHFLAVGGVNLKVTREGHTLLSLACSLNLRRTVELLLKNGTRPGALGAAQRDADLSPLFHALKNRSEPILSLLLQHGADPNRVAVVESESESTAYTPLQAVLGEPGKLDLSDQADGVRLRMARQLVEYGATGQLPSLVGDSNGIRLCPSPPLLTVLASQMSNADEKTVEMVIELLELLCERGRADPNHVGEVEKSVYSPLQVALGAISGSGRSRGRSLEGSRTLEARLATVLLKHGALCTPPPSSSSYPLPSTSANGLLHPSETSFCQLSPLLLACETRDSNLVRLLCRQGGADPQIPGVWQKDIGERLVMPPVIFVMSTYDPRDLNEVGLSMLQTLAAVGGVGTLDAMYVDGHSALSLACRRGWSLKVLEFLLRNCAPEIGWMRGEEGEGEGGRRVPLVQAAARCSPEHVSLLLTYGADPNERGIREFYSVREGGMISPLRATLTAGVQWGWGAWGCSMVEKVFDVAKLLVDHGAHYSSSDAVTRSLLQKANEMGHHSLVKLLHEKGQAVTKRHKEVTRVSAHLFSNNTEEPENERTSTEKEGGILEEWISGRGCPSHGRIGRRNGHEQDGRSPTTSSLPVQGTVDRWEGLACLIGFSDLETSTTRRRLIFRFMTIKAETLSYHPAKFRSSLSSSNA</sequence>
<reference evidence="4" key="1">
    <citation type="submission" date="2014-11" db="EMBL/GenBank/DDBJ databases">
        <authorList>
            <person name="Otto D Thomas"/>
            <person name="Naeem Raeece"/>
        </authorList>
    </citation>
    <scope>NUCLEOTIDE SEQUENCE</scope>
</reference>
<protein>
    <submittedName>
        <fullName evidence="4">Uncharacterized protein</fullName>
    </submittedName>
</protein>
<dbReference type="InterPro" id="IPR036770">
    <property type="entry name" value="Ankyrin_rpt-contain_sf"/>
</dbReference>
<evidence type="ECO:0000256" key="2">
    <source>
        <dbReference type="ARBA" id="ARBA00023043"/>
    </source>
</evidence>
<keyword evidence="1" id="KW-0677">Repeat</keyword>
<dbReference type="AlphaFoldDB" id="A0A0G4FVQ6"/>
<proteinExistence type="predicted"/>
<feature type="region of interest" description="Disordered" evidence="3">
    <location>
        <begin position="893"/>
        <end position="918"/>
    </location>
</feature>
<evidence type="ECO:0000313" key="4">
    <source>
        <dbReference type="EMBL" id="CEM18819.1"/>
    </source>
</evidence>
<dbReference type="InterPro" id="IPR002110">
    <property type="entry name" value="Ankyrin_rpt"/>
</dbReference>
<accession>A0A0G4FVQ6</accession>
<keyword evidence="2" id="KW-0040">ANK repeat</keyword>
<name>A0A0G4FVQ6_9ALVE</name>
<organism evidence="4">
    <name type="scientific">Chromera velia CCMP2878</name>
    <dbReference type="NCBI Taxonomy" id="1169474"/>
    <lineage>
        <taxon>Eukaryota</taxon>
        <taxon>Sar</taxon>
        <taxon>Alveolata</taxon>
        <taxon>Colpodellida</taxon>
        <taxon>Chromeraceae</taxon>
        <taxon>Chromera</taxon>
    </lineage>
</organism>
<dbReference type="EMBL" id="CDMZ01000656">
    <property type="protein sequence ID" value="CEM18819.1"/>
    <property type="molecule type" value="Genomic_DNA"/>
</dbReference>
<evidence type="ECO:0000256" key="3">
    <source>
        <dbReference type="SAM" id="MobiDB-lite"/>
    </source>
</evidence>
<dbReference type="Gene3D" id="1.25.40.20">
    <property type="entry name" value="Ankyrin repeat-containing domain"/>
    <property type="match status" value="3"/>
</dbReference>